<sequence length="539" mass="61482">MKKQEPKNEGLFSDPETESVSLDSGGLSRDKFPKGFVFGTATSAYQVEGMAHKDGRGPSIWDTFVKIPGIIANNGTADVSVDQYHRYKEDIDIMKKLNFDAYRFSISWSRIFPDGTGNVNHKGVAYYNRLINYLLKRGITPYANLYHYDLPLALEKKYKGLLSDQVVKNKKEELEFFWISFGTNLLPDLKLITMQLKEQETSMLDDKKNGVPIGPKANSYWLYNVPWGLYKAITYIKEHYGNPTVILSENGMDDPESVSLDTGGLSRAKFPKGFVFGTATSAYQVEGMAHKDGRGPSIWDEFVKIPGVVANNATGEVSVDQYHHYKEDIEIMEKLNFDAYRFSISWSRIFPGNSSACLFITSGHIMEDIEIMEKLNFDAYRFSISWSRIFPDGTGKVNDKGVAYYNRLINYMLKKGITPYANLYHYDLPLALEKKYLGLLSDQVVKNKKEGLEFSWISFGMNLFQDQKLITMQLKEQETSTLDDEKNGVPIGPRANSNWLYIVPWGLYKAITYIKERYGNPTVILSENGRHQLHAWMTL</sequence>
<dbReference type="EMBL" id="PKMF04000181">
    <property type="protein sequence ID" value="KAK7844723.1"/>
    <property type="molecule type" value="Genomic_DNA"/>
</dbReference>
<dbReference type="AlphaFoldDB" id="A0AAW0L2J1"/>
<reference evidence="4 5" key="1">
    <citation type="journal article" date="2018" name="Sci. Data">
        <title>The draft genome sequence of cork oak.</title>
        <authorList>
            <person name="Ramos A.M."/>
            <person name="Usie A."/>
            <person name="Barbosa P."/>
            <person name="Barros P.M."/>
            <person name="Capote T."/>
            <person name="Chaves I."/>
            <person name="Simoes F."/>
            <person name="Abreu I."/>
            <person name="Carrasquinho I."/>
            <person name="Faro C."/>
            <person name="Guimaraes J.B."/>
            <person name="Mendonca D."/>
            <person name="Nobrega F."/>
            <person name="Rodrigues L."/>
            <person name="Saibo N.J.M."/>
            <person name="Varela M.C."/>
            <person name="Egas C."/>
            <person name="Matos J."/>
            <person name="Miguel C.M."/>
            <person name="Oliveira M.M."/>
            <person name="Ricardo C.P."/>
            <person name="Goncalves S."/>
        </authorList>
    </citation>
    <scope>NUCLEOTIDE SEQUENCE [LARGE SCALE GENOMIC DNA]</scope>
    <source>
        <strain evidence="5">cv. HL8</strain>
    </source>
</reference>
<dbReference type="Proteomes" id="UP000237347">
    <property type="component" value="Unassembled WGS sequence"/>
</dbReference>
<accession>A0AAW0L2J1</accession>
<name>A0AAW0L2J1_QUESU</name>
<dbReference type="PANTHER" id="PTHR10353">
    <property type="entry name" value="GLYCOSYL HYDROLASE"/>
    <property type="match status" value="1"/>
</dbReference>
<dbReference type="InterPro" id="IPR017853">
    <property type="entry name" value="GH"/>
</dbReference>
<dbReference type="GO" id="GO:0005975">
    <property type="term" value="P:carbohydrate metabolic process"/>
    <property type="evidence" value="ECO:0007669"/>
    <property type="project" value="InterPro"/>
</dbReference>
<dbReference type="InterPro" id="IPR001360">
    <property type="entry name" value="Glyco_hydro_1"/>
</dbReference>
<keyword evidence="5" id="KW-1185">Reference proteome</keyword>
<protein>
    <submittedName>
        <fullName evidence="4">Beta-glucosidase 44</fullName>
    </submittedName>
</protein>
<dbReference type="PANTHER" id="PTHR10353:SF28">
    <property type="entry name" value="BETA-GLUCOSIDASE 44"/>
    <property type="match status" value="1"/>
</dbReference>
<organism evidence="4 5">
    <name type="scientific">Quercus suber</name>
    <name type="common">Cork oak</name>
    <dbReference type="NCBI Taxonomy" id="58331"/>
    <lineage>
        <taxon>Eukaryota</taxon>
        <taxon>Viridiplantae</taxon>
        <taxon>Streptophyta</taxon>
        <taxon>Embryophyta</taxon>
        <taxon>Tracheophyta</taxon>
        <taxon>Spermatophyta</taxon>
        <taxon>Magnoliopsida</taxon>
        <taxon>eudicotyledons</taxon>
        <taxon>Gunneridae</taxon>
        <taxon>Pentapetalae</taxon>
        <taxon>rosids</taxon>
        <taxon>fabids</taxon>
        <taxon>Fagales</taxon>
        <taxon>Fagaceae</taxon>
        <taxon>Quercus</taxon>
    </lineage>
</organism>
<feature type="region of interest" description="Disordered" evidence="3">
    <location>
        <begin position="1"/>
        <end position="26"/>
    </location>
</feature>
<evidence type="ECO:0000256" key="2">
    <source>
        <dbReference type="RuleBase" id="RU003690"/>
    </source>
</evidence>
<proteinExistence type="inferred from homology"/>
<evidence type="ECO:0000313" key="4">
    <source>
        <dbReference type="EMBL" id="KAK7844723.1"/>
    </source>
</evidence>
<dbReference type="SUPFAM" id="SSF51445">
    <property type="entry name" value="(Trans)glycosidases"/>
    <property type="match status" value="3"/>
</dbReference>
<feature type="non-terminal residue" evidence="4">
    <location>
        <position position="539"/>
    </location>
</feature>
<comment type="caution">
    <text evidence="4">The sequence shown here is derived from an EMBL/GenBank/DDBJ whole genome shotgun (WGS) entry which is preliminary data.</text>
</comment>
<comment type="similarity">
    <text evidence="1 2">Belongs to the glycosyl hydrolase 1 family.</text>
</comment>
<evidence type="ECO:0000256" key="3">
    <source>
        <dbReference type="SAM" id="MobiDB-lite"/>
    </source>
</evidence>
<dbReference type="Gene3D" id="3.20.20.80">
    <property type="entry name" value="Glycosidases"/>
    <property type="match status" value="5"/>
</dbReference>
<dbReference type="Pfam" id="PF00232">
    <property type="entry name" value="Glyco_hydro_1"/>
    <property type="match status" value="5"/>
</dbReference>
<gene>
    <name evidence="4" type="primary">BGLU44_2</name>
    <name evidence="4" type="ORF">CFP56_010597</name>
</gene>
<dbReference type="GO" id="GO:0008422">
    <property type="term" value="F:beta-glucosidase activity"/>
    <property type="evidence" value="ECO:0007669"/>
    <property type="project" value="TreeGrafter"/>
</dbReference>
<evidence type="ECO:0000313" key="5">
    <source>
        <dbReference type="Proteomes" id="UP000237347"/>
    </source>
</evidence>
<evidence type="ECO:0000256" key="1">
    <source>
        <dbReference type="ARBA" id="ARBA00010838"/>
    </source>
</evidence>